<feature type="region of interest" description="Disordered" evidence="2">
    <location>
        <begin position="236"/>
        <end position="259"/>
    </location>
</feature>
<evidence type="ECO:0000313" key="6">
    <source>
        <dbReference type="Proteomes" id="UP000541154"/>
    </source>
</evidence>
<feature type="transmembrane region" description="Helical" evidence="3">
    <location>
        <begin position="96"/>
        <end position="113"/>
    </location>
</feature>
<evidence type="ECO:0000256" key="2">
    <source>
        <dbReference type="SAM" id="MobiDB-lite"/>
    </source>
</evidence>
<dbReference type="EMBL" id="SPNV01000207">
    <property type="protein sequence ID" value="KAF5858394.1"/>
    <property type="molecule type" value="Genomic_DNA"/>
</dbReference>
<dbReference type="Gene3D" id="2.60.120.590">
    <property type="entry name" value="Alpha-ketoglutarate-dependent dioxygenase AlkB-like"/>
    <property type="match status" value="1"/>
</dbReference>
<dbReference type="InterPro" id="IPR005123">
    <property type="entry name" value="Oxoglu/Fe-dep_dioxygenase_dom"/>
</dbReference>
<gene>
    <name evidence="5" type="primary">ALKBH2</name>
    <name evidence="5" type="ORF">ETB97_004434</name>
</gene>
<feature type="binding site" evidence="1">
    <location>
        <position position="307"/>
    </location>
    <ligand>
        <name>substrate</name>
    </ligand>
</feature>
<name>A0A8H6A1I9_PETAA</name>
<dbReference type="GO" id="GO:0035516">
    <property type="term" value="F:broad specificity oxidative DNA demethylase activity"/>
    <property type="evidence" value="ECO:0007669"/>
    <property type="project" value="TreeGrafter"/>
</dbReference>
<dbReference type="PROSITE" id="PS51471">
    <property type="entry name" value="FE2OG_OXY"/>
    <property type="match status" value="1"/>
</dbReference>
<sequence>MSLSGFEYPTFAVFILHPILSSKGRYVDPAPQQRYSRSHVPRRSIERYMSSGWLTPCVVGAECLGFGFFTIFRSALNYLLDVFCRWGASATVADTFLRSTLAAVLPLFIGPLYRCLGNGLATNVFGRFTALLIPIPFVLWVWGWRGSGGVRALSALASTKPPKPITTHPHLDLLYFQPLLSPPTARALFHFLRAELPFYRVQYTIRRGPTQTKTTTPRYTTVFGIDATSYFHTAPTTKTQTPTLHSKSTNLPNPSTKYKCTPRPIPPCLEALRLAVQSATHDTIDYNFILVNYYATGDDSIAYHSDDERFLGPNPAIASLSLGAERDFLLKHKPGVEAGPLKFPLGSGDMVVMRGETQGNWLHNIPKRKGESVGWGGLMLRFGGRWFLGGRRIIIGIMLGRGPFGGGERRLGGWSVLMERAE</sequence>
<dbReference type="InterPro" id="IPR037151">
    <property type="entry name" value="AlkB-like_sf"/>
</dbReference>
<feature type="transmembrane region" description="Helical" evidence="3">
    <location>
        <begin position="52"/>
        <end position="76"/>
    </location>
</feature>
<accession>A0A8H6A1I9</accession>
<dbReference type="PANTHER" id="PTHR31573">
    <property type="entry name" value="ALPHA-KETOGLUTARATE-DEPENDENT DIOXYGENASE ALKB HOMOLOG 2"/>
    <property type="match status" value="1"/>
</dbReference>
<dbReference type="GO" id="GO:0008198">
    <property type="term" value="F:ferrous iron binding"/>
    <property type="evidence" value="ECO:0007669"/>
    <property type="project" value="TreeGrafter"/>
</dbReference>
<keyword evidence="5" id="KW-0560">Oxidoreductase</keyword>
<feature type="binding site" evidence="1">
    <location>
        <position position="304"/>
    </location>
    <ligand>
        <name>2-oxoglutarate</name>
        <dbReference type="ChEBI" id="CHEBI:16810"/>
    </ligand>
</feature>
<keyword evidence="3" id="KW-0472">Membrane</keyword>
<dbReference type="GO" id="GO:0006307">
    <property type="term" value="P:DNA alkylation repair"/>
    <property type="evidence" value="ECO:0007669"/>
    <property type="project" value="TreeGrafter"/>
</dbReference>
<organism evidence="5 6">
    <name type="scientific">Petromyces alliaceus</name>
    <name type="common">Aspergillus alliaceus</name>
    <dbReference type="NCBI Taxonomy" id="209559"/>
    <lineage>
        <taxon>Eukaryota</taxon>
        <taxon>Fungi</taxon>
        <taxon>Dikarya</taxon>
        <taxon>Ascomycota</taxon>
        <taxon>Pezizomycotina</taxon>
        <taxon>Eurotiomycetes</taxon>
        <taxon>Eurotiomycetidae</taxon>
        <taxon>Eurotiales</taxon>
        <taxon>Aspergillaceae</taxon>
        <taxon>Aspergillus</taxon>
        <taxon>Aspergillus subgen. Circumdati</taxon>
    </lineage>
</organism>
<reference evidence="5 6" key="1">
    <citation type="submission" date="2019-04" db="EMBL/GenBank/DDBJ databases">
        <title>Aspergillus burnettii sp. nov., novel species from soil in southeast Queensland.</title>
        <authorList>
            <person name="Gilchrist C.L.M."/>
            <person name="Pitt J.I."/>
            <person name="Lange L."/>
            <person name="Lacey H.J."/>
            <person name="Vuong D."/>
            <person name="Midgley D.J."/>
            <person name="Greenfield P."/>
            <person name="Bradbury M."/>
            <person name="Lacey E."/>
            <person name="Busk P.K."/>
            <person name="Pilgaard B."/>
            <person name="Chooi Y.H."/>
            <person name="Piggott A.M."/>
        </authorList>
    </citation>
    <scope>NUCLEOTIDE SEQUENCE [LARGE SCALE GENOMIC DNA]</scope>
    <source>
        <strain evidence="5 6">FRR 5400</strain>
    </source>
</reference>
<dbReference type="InterPro" id="IPR027450">
    <property type="entry name" value="AlkB-like"/>
</dbReference>
<protein>
    <submittedName>
        <fullName evidence="5">Alpha-ketoglutarate-dependent dioxygenase alkB 2</fullName>
    </submittedName>
</protein>
<keyword evidence="3" id="KW-0812">Transmembrane</keyword>
<feature type="binding site" evidence="1">
    <location>
        <position position="363"/>
    </location>
    <ligand>
        <name>2-oxoglutarate</name>
        <dbReference type="ChEBI" id="CHEBI:16810"/>
    </ligand>
</feature>
<dbReference type="Proteomes" id="UP000541154">
    <property type="component" value="Unassembled WGS sequence"/>
</dbReference>
<proteinExistence type="predicted"/>
<dbReference type="PANTHER" id="PTHR31573:SF1">
    <property type="entry name" value="DNA OXIDATIVE DEMETHYLASE ALKBH2"/>
    <property type="match status" value="1"/>
</dbReference>
<evidence type="ECO:0000256" key="3">
    <source>
        <dbReference type="SAM" id="Phobius"/>
    </source>
</evidence>
<evidence type="ECO:0000259" key="4">
    <source>
        <dbReference type="PROSITE" id="PS51471"/>
    </source>
</evidence>
<evidence type="ECO:0000313" key="5">
    <source>
        <dbReference type="EMBL" id="KAF5858394.1"/>
    </source>
</evidence>
<feature type="binding site" evidence="1">
    <location>
        <position position="292"/>
    </location>
    <ligand>
        <name>2-oxoglutarate</name>
        <dbReference type="ChEBI" id="CHEBI:16810"/>
    </ligand>
</feature>
<feature type="compositionally biased region" description="Polar residues" evidence="2">
    <location>
        <begin position="244"/>
        <end position="258"/>
    </location>
</feature>
<dbReference type="GO" id="GO:0051747">
    <property type="term" value="F:cytosine C-5 DNA demethylase activity"/>
    <property type="evidence" value="ECO:0007669"/>
    <property type="project" value="TreeGrafter"/>
</dbReference>
<keyword evidence="5" id="KW-0223">Dioxygenase</keyword>
<feature type="domain" description="Fe2OG dioxygenase" evidence="4">
    <location>
        <begin position="285"/>
        <end position="394"/>
    </location>
</feature>
<comment type="caution">
    <text evidence="5">The sequence shown here is derived from an EMBL/GenBank/DDBJ whole genome shotgun (WGS) entry which is preliminary data.</text>
</comment>
<evidence type="ECO:0000256" key="1">
    <source>
        <dbReference type="PIRSR" id="PIRSR632852-1"/>
    </source>
</evidence>
<dbReference type="Pfam" id="PF13532">
    <property type="entry name" value="2OG-FeII_Oxy_2"/>
    <property type="match status" value="1"/>
</dbReference>
<keyword evidence="3" id="KW-1133">Transmembrane helix</keyword>
<keyword evidence="6" id="KW-1185">Reference proteome</keyword>
<feature type="binding site" evidence="1">
    <location>
        <position position="294"/>
    </location>
    <ligand>
        <name>2-oxoglutarate</name>
        <dbReference type="ChEBI" id="CHEBI:16810"/>
    </ligand>
</feature>
<dbReference type="InterPro" id="IPR032852">
    <property type="entry name" value="ALKBH2"/>
</dbReference>
<dbReference type="SUPFAM" id="SSF51197">
    <property type="entry name" value="Clavaminate synthase-like"/>
    <property type="match status" value="1"/>
</dbReference>
<dbReference type="AlphaFoldDB" id="A0A8H6A1I9"/>
<feature type="transmembrane region" description="Helical" evidence="3">
    <location>
        <begin position="125"/>
        <end position="144"/>
    </location>
</feature>